<reference evidence="2" key="1">
    <citation type="submission" date="2022-01" db="EMBL/GenBank/DDBJ databases">
        <title>PSI-footprinting approach for the identification of protein synthesis inhibitor producers.</title>
        <authorList>
            <person name="Handel F."/>
            <person name="Kulik A."/>
            <person name="Wex K.W."/>
            <person name="Berscheid A."/>
            <person name="Saur J.S."/>
            <person name="Winkler A."/>
            <person name="Wibberg D."/>
            <person name="Kalinowski J."/>
            <person name="Broetz-Oesterhelt H."/>
            <person name="Mast Y."/>
        </authorList>
    </citation>
    <scope>NUCLEOTIDE SEQUENCE</scope>
    <source>
        <strain evidence="2">KNN 49.3e</strain>
    </source>
</reference>
<name>A0ABY4P1E1_9PSEU</name>
<dbReference type="Proteomes" id="UP000830158">
    <property type="component" value="Chromosome"/>
</dbReference>
<proteinExistence type="predicted"/>
<evidence type="ECO:0000259" key="1">
    <source>
        <dbReference type="Pfam" id="PF18755"/>
    </source>
</evidence>
<feature type="domain" description="RAMA" evidence="1">
    <location>
        <begin position="156"/>
        <end position="237"/>
    </location>
</feature>
<organism evidence="2 3">
    <name type="scientific">Amycolatopsis thermalba</name>
    <dbReference type="NCBI Taxonomy" id="944492"/>
    <lineage>
        <taxon>Bacteria</taxon>
        <taxon>Bacillati</taxon>
        <taxon>Actinomycetota</taxon>
        <taxon>Actinomycetes</taxon>
        <taxon>Pseudonocardiales</taxon>
        <taxon>Pseudonocardiaceae</taxon>
        <taxon>Amycolatopsis</taxon>
    </lineage>
</organism>
<evidence type="ECO:0000313" key="3">
    <source>
        <dbReference type="Proteomes" id="UP000830158"/>
    </source>
</evidence>
<dbReference type="EMBL" id="CP091196">
    <property type="protein sequence ID" value="UQS26038.1"/>
    <property type="molecule type" value="Genomic_DNA"/>
</dbReference>
<sequence>MTTDPHPSDPTVPADAVALVPAPPDSVPLRNPADAWALVITTVRLGRPWSTRPTDLMAGVWLPAQPSADLHQGDVVVRLHPPANNDPDKADVEVLIATAYGWHSVQTLPAMSGHWPHYRAATIMAWMRALADEAERAIGQRLFTSSVGMPPYPDGLDQLIDAGLIAPGEEVVWNGHTATVGHGGALLHGTDSAPLFPTAVSALATRLATPTTVNGWYLWRRARDDRPLADLRAELADAPRSTQR</sequence>
<protein>
    <recommendedName>
        <fullName evidence="1">RAMA domain-containing protein</fullName>
    </recommendedName>
</protein>
<evidence type="ECO:0000313" key="2">
    <source>
        <dbReference type="EMBL" id="UQS26038.1"/>
    </source>
</evidence>
<keyword evidence="3" id="KW-1185">Reference proteome</keyword>
<dbReference type="Pfam" id="PF18755">
    <property type="entry name" value="RAMA"/>
    <property type="match status" value="1"/>
</dbReference>
<accession>A0ABY4P1E1</accession>
<dbReference type="InterPro" id="IPR040843">
    <property type="entry name" value="RAMA"/>
</dbReference>
<dbReference type="RefSeq" id="WP_116111131.1">
    <property type="nucleotide sequence ID" value="NZ_CP091196.1"/>
</dbReference>
<gene>
    <name evidence="2" type="ORF">L1857_26110</name>
</gene>